<sequence>MPFPGTVSSGPSGRTTTGQDSQEGQLAWQLGTVIGRSVVPSGKMCEMPEWMILQRISLNLVLMPTWHTPTWNLMANMLPSWPSAESRATTHLRQDRRIITDILGDSNEQVNQ</sequence>
<evidence type="ECO:0000256" key="1">
    <source>
        <dbReference type="SAM" id="MobiDB-lite"/>
    </source>
</evidence>
<evidence type="ECO:0000313" key="2">
    <source>
        <dbReference type="EMBL" id="CAG6482926.1"/>
    </source>
</evidence>
<protein>
    <submittedName>
        <fullName evidence="2">(northern house mosquito) hypothetical protein</fullName>
    </submittedName>
</protein>
<name>A0A8D8BWI2_CULPI</name>
<dbReference type="EMBL" id="HBUE01094745">
    <property type="protein sequence ID" value="CAG6482926.1"/>
    <property type="molecule type" value="Transcribed_RNA"/>
</dbReference>
<dbReference type="AlphaFoldDB" id="A0A8D8BWI2"/>
<feature type="region of interest" description="Disordered" evidence="1">
    <location>
        <begin position="1"/>
        <end position="24"/>
    </location>
</feature>
<proteinExistence type="predicted"/>
<organism evidence="2">
    <name type="scientific">Culex pipiens</name>
    <name type="common">House mosquito</name>
    <dbReference type="NCBI Taxonomy" id="7175"/>
    <lineage>
        <taxon>Eukaryota</taxon>
        <taxon>Metazoa</taxon>
        <taxon>Ecdysozoa</taxon>
        <taxon>Arthropoda</taxon>
        <taxon>Hexapoda</taxon>
        <taxon>Insecta</taxon>
        <taxon>Pterygota</taxon>
        <taxon>Neoptera</taxon>
        <taxon>Endopterygota</taxon>
        <taxon>Diptera</taxon>
        <taxon>Nematocera</taxon>
        <taxon>Culicoidea</taxon>
        <taxon>Culicidae</taxon>
        <taxon>Culicinae</taxon>
        <taxon>Culicini</taxon>
        <taxon>Culex</taxon>
        <taxon>Culex</taxon>
    </lineage>
</organism>
<reference evidence="2" key="1">
    <citation type="submission" date="2021-05" db="EMBL/GenBank/DDBJ databases">
        <authorList>
            <person name="Alioto T."/>
            <person name="Alioto T."/>
            <person name="Gomez Garrido J."/>
        </authorList>
    </citation>
    <scope>NUCLEOTIDE SEQUENCE</scope>
</reference>
<accession>A0A8D8BWI2</accession>